<dbReference type="KEGG" id="ato:CIW82_03240"/>
<proteinExistence type="predicted"/>
<name>A0A291PER5_9PROT</name>
<accession>A0A291PER5</accession>
<evidence type="ECO:0008006" key="3">
    <source>
        <dbReference type="Google" id="ProtNLM"/>
    </source>
</evidence>
<evidence type="ECO:0000313" key="2">
    <source>
        <dbReference type="Proteomes" id="UP000220394"/>
    </source>
</evidence>
<protein>
    <recommendedName>
        <fullName evidence="3">Superoxide dismutase</fullName>
    </recommendedName>
</protein>
<dbReference type="Gene3D" id="3.30.70.1060">
    <property type="entry name" value="Dimeric alpha+beta barrel"/>
    <property type="match status" value="1"/>
</dbReference>
<reference evidence="1 2" key="1">
    <citation type="submission" date="2017-08" db="EMBL/GenBank/DDBJ databases">
        <title>Complete Genome Sequence of Acetobacter tropicalis Oregon-R-modENCODE STRAIN BDGP1, an acetic acid bacterium isolated from Drosophila melanogaster gut.</title>
        <authorList>
            <person name="Wan K.H."/>
            <person name="Yu C."/>
            <person name="Park S."/>
            <person name="Hammonds A.S."/>
            <person name="Booth B.W."/>
            <person name="Celniker S.E."/>
        </authorList>
    </citation>
    <scope>NUCLEOTIDE SEQUENCE [LARGE SCALE GENOMIC DNA]</scope>
    <source>
        <strain evidence="1 2">BDGP1</strain>
    </source>
</reference>
<organism evidence="1 2">
    <name type="scientific">Acetobacter tropicalis</name>
    <dbReference type="NCBI Taxonomy" id="104102"/>
    <lineage>
        <taxon>Bacteria</taxon>
        <taxon>Pseudomonadati</taxon>
        <taxon>Pseudomonadota</taxon>
        <taxon>Alphaproteobacteria</taxon>
        <taxon>Acetobacterales</taxon>
        <taxon>Acetobacteraceae</taxon>
        <taxon>Acetobacter</taxon>
    </lineage>
</organism>
<dbReference type="AlphaFoldDB" id="A0A291PER5"/>
<evidence type="ECO:0000313" key="1">
    <source>
        <dbReference type="EMBL" id="ATJ89861.1"/>
    </source>
</evidence>
<sequence>MEREMKYLVLLTPAAGKKAEDIAPHMVPEIKAVWESYNNGVLREFYFSASPPVVTLIYEVADEATLHSELDRLPMIQEHLLDRQVVALGPFVQFQALFDKSLLGPA</sequence>
<dbReference type="EMBL" id="CP022699">
    <property type="protein sequence ID" value="ATJ89861.1"/>
    <property type="molecule type" value="Genomic_DNA"/>
</dbReference>
<gene>
    <name evidence="1" type="ORF">CIW82_03240</name>
</gene>
<dbReference type="Proteomes" id="UP000220394">
    <property type="component" value="Chromosome"/>
</dbReference>